<reference evidence="8 9" key="1">
    <citation type="submission" date="2022-12" db="EMBL/GenBank/DDBJ databases">
        <title>Sphingomonas abieness sp. nov., an endophytic bacterium isolated from Abies koreana.</title>
        <authorList>
            <person name="Jiang L."/>
            <person name="Lee J."/>
        </authorList>
    </citation>
    <scope>NUCLEOTIDE SEQUENCE [LARGE SCALE GENOMIC DNA]</scope>
    <source>
        <strain evidence="9">PAMB 00755</strain>
    </source>
</reference>
<dbReference type="Pfam" id="PF04321">
    <property type="entry name" value="RmlD_sub_bind"/>
    <property type="match status" value="1"/>
</dbReference>
<keyword evidence="9" id="KW-1185">Reference proteome</keyword>
<evidence type="ECO:0000313" key="9">
    <source>
        <dbReference type="Proteomes" id="UP001210865"/>
    </source>
</evidence>
<feature type="domain" description="RmlD-like substrate binding" evidence="7">
    <location>
        <begin position="10"/>
        <end position="134"/>
    </location>
</feature>
<dbReference type="PANTHER" id="PTHR10491">
    <property type="entry name" value="DTDP-4-DEHYDRORHAMNOSE REDUCTASE"/>
    <property type="match status" value="1"/>
</dbReference>
<protein>
    <recommendedName>
        <fullName evidence="4 6">dTDP-4-dehydrorhamnose reductase</fullName>
        <ecNumber evidence="3 6">1.1.1.133</ecNumber>
    </recommendedName>
</protein>
<sequence>MHQATAFTGCLRLGRERPVIKVVADQHGSPTSAADIADTLLRMTRRMLAPDAPCGIWHFVNAGEATWHDLAEMVLADLYAHEGKRPILQAIATTDYPTPAARPPYSRLDTSSLTRDFGVIPRHWQDAVADILGQINHIDAMAGKQDEEGIS</sequence>
<name>A0ABY7NZA7_9SPHN</name>
<keyword evidence="6" id="KW-0560">Oxidoreductase</keyword>
<dbReference type="SUPFAM" id="SSF51735">
    <property type="entry name" value="NAD(P)-binding Rossmann-fold domains"/>
    <property type="match status" value="1"/>
</dbReference>
<evidence type="ECO:0000256" key="3">
    <source>
        <dbReference type="ARBA" id="ARBA00012929"/>
    </source>
</evidence>
<comment type="cofactor">
    <cofactor evidence="6">
        <name>Mg(2+)</name>
        <dbReference type="ChEBI" id="CHEBI:18420"/>
    </cofactor>
    <text evidence="6">Binds 1 Mg(2+) ion per monomer.</text>
</comment>
<dbReference type="Proteomes" id="UP001210865">
    <property type="component" value="Chromosome"/>
</dbReference>
<dbReference type="InterPro" id="IPR029903">
    <property type="entry name" value="RmlD-like-bd"/>
</dbReference>
<accession>A0ABY7NZA7</accession>
<dbReference type="EMBL" id="CP115174">
    <property type="protein sequence ID" value="WBO24711.1"/>
    <property type="molecule type" value="Genomic_DNA"/>
</dbReference>
<dbReference type="EC" id="1.1.1.133" evidence="3 6"/>
<evidence type="ECO:0000256" key="6">
    <source>
        <dbReference type="RuleBase" id="RU364082"/>
    </source>
</evidence>
<evidence type="ECO:0000256" key="2">
    <source>
        <dbReference type="ARBA" id="ARBA00010944"/>
    </source>
</evidence>
<dbReference type="PANTHER" id="PTHR10491:SF4">
    <property type="entry name" value="METHIONINE ADENOSYLTRANSFERASE 2 SUBUNIT BETA"/>
    <property type="match status" value="1"/>
</dbReference>
<gene>
    <name evidence="8" type="ORF">PBT88_20285</name>
</gene>
<comment type="pathway">
    <text evidence="1 6">Carbohydrate biosynthesis; dTDP-L-rhamnose biosynthesis.</text>
</comment>
<dbReference type="InterPro" id="IPR005913">
    <property type="entry name" value="dTDP_dehydrorham_reduct"/>
</dbReference>
<comment type="function">
    <text evidence="6">Catalyzes the reduction of dTDP-6-deoxy-L-lyxo-4-hexulose to yield dTDP-L-rhamnose.</text>
</comment>
<evidence type="ECO:0000256" key="5">
    <source>
        <dbReference type="ARBA" id="ARBA00048200"/>
    </source>
</evidence>
<evidence type="ECO:0000256" key="4">
    <source>
        <dbReference type="ARBA" id="ARBA00017099"/>
    </source>
</evidence>
<proteinExistence type="inferred from homology"/>
<dbReference type="Gene3D" id="3.40.50.720">
    <property type="entry name" value="NAD(P)-binding Rossmann-like Domain"/>
    <property type="match status" value="1"/>
</dbReference>
<evidence type="ECO:0000313" key="8">
    <source>
        <dbReference type="EMBL" id="WBO24711.1"/>
    </source>
</evidence>
<dbReference type="InterPro" id="IPR036291">
    <property type="entry name" value="NAD(P)-bd_dom_sf"/>
</dbReference>
<dbReference type="Gene3D" id="3.90.25.10">
    <property type="entry name" value="UDP-galactose 4-epimerase, domain 1"/>
    <property type="match status" value="1"/>
</dbReference>
<keyword evidence="6" id="KW-0521">NADP</keyword>
<comment type="similarity">
    <text evidence="2 6">Belongs to the dTDP-4-dehydrorhamnose reductase family.</text>
</comment>
<organism evidence="8 9">
    <name type="scientific">Sphingomonas abietis</name>
    <dbReference type="NCBI Taxonomy" id="3012344"/>
    <lineage>
        <taxon>Bacteria</taxon>
        <taxon>Pseudomonadati</taxon>
        <taxon>Pseudomonadota</taxon>
        <taxon>Alphaproteobacteria</taxon>
        <taxon>Sphingomonadales</taxon>
        <taxon>Sphingomonadaceae</taxon>
        <taxon>Sphingomonas</taxon>
    </lineage>
</organism>
<evidence type="ECO:0000259" key="7">
    <source>
        <dbReference type="Pfam" id="PF04321"/>
    </source>
</evidence>
<comment type="catalytic activity">
    <reaction evidence="5 6">
        <text>dTDP-beta-L-rhamnose + NADP(+) = dTDP-4-dehydro-beta-L-rhamnose + NADPH + H(+)</text>
        <dbReference type="Rhea" id="RHEA:21796"/>
        <dbReference type="ChEBI" id="CHEBI:15378"/>
        <dbReference type="ChEBI" id="CHEBI:57510"/>
        <dbReference type="ChEBI" id="CHEBI:57783"/>
        <dbReference type="ChEBI" id="CHEBI:58349"/>
        <dbReference type="ChEBI" id="CHEBI:62830"/>
        <dbReference type="EC" id="1.1.1.133"/>
    </reaction>
</comment>
<evidence type="ECO:0000256" key="1">
    <source>
        <dbReference type="ARBA" id="ARBA00004781"/>
    </source>
</evidence>